<feature type="compositionally biased region" description="Polar residues" evidence="1">
    <location>
        <begin position="1"/>
        <end position="36"/>
    </location>
</feature>
<dbReference type="AlphaFoldDB" id="A0A4Q9MX47"/>
<name>A0A4Q9MX47_9APHY</name>
<evidence type="ECO:0000256" key="1">
    <source>
        <dbReference type="SAM" id="MobiDB-lite"/>
    </source>
</evidence>
<dbReference type="Proteomes" id="UP000292957">
    <property type="component" value="Unassembled WGS sequence"/>
</dbReference>
<feature type="compositionally biased region" description="Polar residues" evidence="1">
    <location>
        <begin position="60"/>
        <end position="92"/>
    </location>
</feature>
<accession>A0A4Q9MX47</accession>
<proteinExistence type="predicted"/>
<sequence length="125" mass="13818">MNNSANTSSHHIRSSQARPGDDQQNFTNAGSASLSPTYAFPPTLNPGRGDTRQMHAATRGTFTTSSQPQSFLHMDSSGSNTPDSYLSPSMSPHPSEEGEARKMRRRSEEIRQNHSQWVHKPHRSA</sequence>
<protein>
    <submittedName>
        <fullName evidence="2">Uncharacterized protein</fullName>
    </submittedName>
</protein>
<dbReference type="EMBL" id="ML143394">
    <property type="protein sequence ID" value="TBU32599.1"/>
    <property type="molecule type" value="Genomic_DNA"/>
</dbReference>
<organism evidence="2">
    <name type="scientific">Dichomitus squalens</name>
    <dbReference type="NCBI Taxonomy" id="114155"/>
    <lineage>
        <taxon>Eukaryota</taxon>
        <taxon>Fungi</taxon>
        <taxon>Dikarya</taxon>
        <taxon>Basidiomycota</taxon>
        <taxon>Agaricomycotina</taxon>
        <taxon>Agaricomycetes</taxon>
        <taxon>Polyporales</taxon>
        <taxon>Polyporaceae</taxon>
        <taxon>Dichomitus</taxon>
    </lineage>
</organism>
<gene>
    <name evidence="2" type="ORF">BD311DRAFT_750324</name>
</gene>
<feature type="compositionally biased region" description="Basic and acidic residues" evidence="1">
    <location>
        <begin position="94"/>
        <end position="112"/>
    </location>
</feature>
<reference evidence="2" key="1">
    <citation type="submission" date="2019-01" db="EMBL/GenBank/DDBJ databases">
        <title>Draft genome sequences of three monokaryotic isolates of the white-rot basidiomycete fungus Dichomitus squalens.</title>
        <authorList>
            <consortium name="DOE Joint Genome Institute"/>
            <person name="Lopez S.C."/>
            <person name="Andreopoulos B."/>
            <person name="Pangilinan J."/>
            <person name="Lipzen A."/>
            <person name="Riley R."/>
            <person name="Ahrendt S."/>
            <person name="Ng V."/>
            <person name="Barry K."/>
            <person name="Daum C."/>
            <person name="Grigoriev I.V."/>
            <person name="Hilden K.S."/>
            <person name="Makela M.R."/>
            <person name="de Vries R.P."/>
        </authorList>
    </citation>
    <scope>NUCLEOTIDE SEQUENCE [LARGE SCALE GENOMIC DNA]</scope>
    <source>
        <strain evidence="2">OM18370.1</strain>
    </source>
</reference>
<feature type="region of interest" description="Disordered" evidence="1">
    <location>
        <begin position="1"/>
        <end position="125"/>
    </location>
</feature>
<evidence type="ECO:0000313" key="2">
    <source>
        <dbReference type="EMBL" id="TBU32599.1"/>
    </source>
</evidence>